<reference evidence="3" key="1">
    <citation type="submission" date="2017-09" db="EMBL/GenBank/DDBJ databases">
        <title>Depth-based differentiation of microbial function through sediment-hosted aquifers and enrichment of novel symbionts in the deep terrestrial subsurface.</title>
        <authorList>
            <person name="Probst A.J."/>
            <person name="Ladd B."/>
            <person name="Jarett J.K."/>
            <person name="Geller-Mcgrath D.E."/>
            <person name="Sieber C.M.K."/>
            <person name="Emerson J.B."/>
            <person name="Anantharaman K."/>
            <person name="Thomas B.C."/>
            <person name="Malmstrom R."/>
            <person name="Stieglmeier M."/>
            <person name="Klingl A."/>
            <person name="Woyke T."/>
            <person name="Ryan C.M."/>
            <person name="Banfield J.F."/>
        </authorList>
    </citation>
    <scope>NUCLEOTIDE SEQUENCE [LARGE SCALE GENOMIC DNA]</scope>
</reference>
<feature type="transmembrane region" description="Helical" evidence="1">
    <location>
        <begin position="29"/>
        <end position="54"/>
    </location>
</feature>
<dbReference type="InterPro" id="IPR025101">
    <property type="entry name" value="DUF4012"/>
</dbReference>
<keyword evidence="1" id="KW-0472">Membrane</keyword>
<evidence type="ECO:0008006" key="4">
    <source>
        <dbReference type="Google" id="ProtNLM"/>
    </source>
</evidence>
<evidence type="ECO:0000313" key="3">
    <source>
        <dbReference type="Proteomes" id="UP000230340"/>
    </source>
</evidence>
<protein>
    <recommendedName>
        <fullName evidence="4">DUF4012 domain-containing protein</fullName>
    </recommendedName>
</protein>
<comment type="caution">
    <text evidence="2">The sequence shown here is derived from an EMBL/GenBank/DDBJ whole genome shotgun (WGS) entry which is preliminary data.</text>
</comment>
<accession>A0A2H0XDK1</accession>
<keyword evidence="1" id="KW-0812">Transmembrane</keyword>
<proteinExistence type="predicted"/>
<evidence type="ECO:0000256" key="1">
    <source>
        <dbReference type="SAM" id="Phobius"/>
    </source>
</evidence>
<dbReference type="Proteomes" id="UP000230340">
    <property type="component" value="Unassembled WGS sequence"/>
</dbReference>
<keyword evidence="1" id="KW-1133">Transmembrane helix</keyword>
<dbReference type="Pfam" id="PF13196">
    <property type="entry name" value="DUF4012"/>
    <property type="match status" value="1"/>
</dbReference>
<organism evidence="2 3">
    <name type="scientific">candidate division WWE3 bacterium CG08_land_8_20_14_0_20_40_13</name>
    <dbReference type="NCBI Taxonomy" id="1975084"/>
    <lineage>
        <taxon>Bacteria</taxon>
        <taxon>Katanobacteria</taxon>
    </lineage>
</organism>
<gene>
    <name evidence="2" type="ORF">COT49_02530</name>
</gene>
<evidence type="ECO:0000313" key="2">
    <source>
        <dbReference type="EMBL" id="PIS22941.1"/>
    </source>
</evidence>
<dbReference type="AlphaFoldDB" id="A0A2H0XDK1"/>
<dbReference type="EMBL" id="PEYT01000023">
    <property type="protein sequence ID" value="PIS22941.1"/>
    <property type="molecule type" value="Genomic_DNA"/>
</dbReference>
<sequence>MTPKSIYKTYDGFAKPRFSFPKIGKKFKIAILSFFVLIVLAIAGVGFFVVYPVLSLKDQALKLKDNAGLIKDALTDKDIALARERIGSTKSELENFEVSYTKAMTVVSKIPMVKPYYNDGIHAITASKRGLNIGIELLTILEPFSSQLGFKDGTDMEAVDNKTRIFNLIKLMPEISPQVSASLSKISEVDKEISYIDESRYPEELRGLKIRGNISQVKSLLHELSVKAPTFDKLFSLIPEIMGLSQPKTYLLLMANNYELRMSGGFNTYLVLTKIDKGVPTVIMSLDTYDIDKDKSFLVYRNVPAHLRDYLLVSRYYARDATSNSPDFKVALDEFLAKFWKVDYSMPQKFDGVIQVNNNVVENLLKVVGPVTTGGYSVKTDQGTYITVPKQEFNSENVIMELEKIAGGSLSETIGRKDIIRYLMLSIMDKALNTPAENLGNLAQTLFSDLNQKNILLHFFDPGAQASIESLGYGGTLVPVPAGYDYLQVNNSNYGAGKRDWLMEREVWKETNVENGKLVAIVKMKTVNPQSPPWWQWMKFYRDYFRIYTPLGSKLISATSSDGQDLKAKEIEDLGKTAIEGFFRLEENSENTITVKYELPATVSIGAYKLIIQKQSGVKNVSYTVSYKGTSKSFDLVTDKEISF</sequence>
<name>A0A2H0XDK1_UNCKA</name>